<proteinExistence type="predicted"/>
<dbReference type="SUPFAM" id="SSF48452">
    <property type="entry name" value="TPR-like"/>
    <property type="match status" value="1"/>
</dbReference>
<name>A0A5J4WI94_9EUKA</name>
<dbReference type="Pfam" id="PF13181">
    <property type="entry name" value="TPR_8"/>
    <property type="match status" value="1"/>
</dbReference>
<keyword evidence="1" id="KW-0802">TPR repeat</keyword>
<dbReference type="InterPro" id="IPR011990">
    <property type="entry name" value="TPR-like_helical_dom_sf"/>
</dbReference>
<feature type="repeat" description="TPR" evidence="1">
    <location>
        <begin position="161"/>
        <end position="194"/>
    </location>
</feature>
<feature type="region of interest" description="Disordered" evidence="2">
    <location>
        <begin position="14"/>
        <end position="57"/>
    </location>
</feature>
<accession>A0A5J4WI94</accession>
<dbReference type="EMBL" id="SNRW01001951">
    <property type="protein sequence ID" value="KAA6394403.1"/>
    <property type="molecule type" value="Genomic_DNA"/>
</dbReference>
<dbReference type="Proteomes" id="UP000324800">
    <property type="component" value="Unassembled WGS sequence"/>
</dbReference>
<dbReference type="OrthoDB" id="286233at2759"/>
<dbReference type="PANTHER" id="PTHR10098">
    <property type="entry name" value="RAPSYN-RELATED"/>
    <property type="match status" value="1"/>
</dbReference>
<feature type="compositionally biased region" description="Low complexity" evidence="2">
    <location>
        <begin position="342"/>
        <end position="372"/>
    </location>
</feature>
<gene>
    <name evidence="3" type="ORF">EZS28_010073</name>
</gene>
<evidence type="ECO:0000313" key="4">
    <source>
        <dbReference type="Proteomes" id="UP000324800"/>
    </source>
</evidence>
<dbReference type="InterPro" id="IPR019734">
    <property type="entry name" value="TPR_rpt"/>
</dbReference>
<evidence type="ECO:0000256" key="2">
    <source>
        <dbReference type="SAM" id="MobiDB-lite"/>
    </source>
</evidence>
<dbReference type="AlphaFoldDB" id="A0A5J4WI94"/>
<reference evidence="3 4" key="1">
    <citation type="submission" date="2019-03" db="EMBL/GenBank/DDBJ databases">
        <title>Single cell metagenomics reveals metabolic interactions within the superorganism composed of flagellate Streblomastix strix and complex community of Bacteroidetes bacteria on its surface.</title>
        <authorList>
            <person name="Treitli S.C."/>
            <person name="Kolisko M."/>
            <person name="Husnik F."/>
            <person name="Keeling P."/>
            <person name="Hampl V."/>
        </authorList>
    </citation>
    <scope>NUCLEOTIDE SEQUENCE [LARGE SCALE GENOMIC DNA]</scope>
    <source>
        <strain evidence="3">ST1C</strain>
    </source>
</reference>
<dbReference type="SMART" id="SM00028">
    <property type="entry name" value="TPR"/>
    <property type="match status" value="2"/>
</dbReference>
<feature type="region of interest" description="Disordered" evidence="2">
    <location>
        <begin position="341"/>
        <end position="421"/>
    </location>
</feature>
<organism evidence="3 4">
    <name type="scientific">Streblomastix strix</name>
    <dbReference type="NCBI Taxonomy" id="222440"/>
    <lineage>
        <taxon>Eukaryota</taxon>
        <taxon>Metamonada</taxon>
        <taxon>Preaxostyla</taxon>
        <taxon>Oxymonadida</taxon>
        <taxon>Streblomastigidae</taxon>
        <taxon>Streblomastix</taxon>
    </lineage>
</organism>
<evidence type="ECO:0000313" key="3">
    <source>
        <dbReference type="EMBL" id="KAA6394403.1"/>
    </source>
</evidence>
<dbReference type="Gene3D" id="1.25.40.10">
    <property type="entry name" value="Tetratricopeptide repeat domain"/>
    <property type="match status" value="1"/>
</dbReference>
<feature type="compositionally biased region" description="Polar residues" evidence="2">
    <location>
        <begin position="14"/>
        <end position="25"/>
    </location>
</feature>
<feature type="compositionally biased region" description="Acidic residues" evidence="2">
    <location>
        <begin position="391"/>
        <end position="421"/>
    </location>
</feature>
<sequence length="421" mass="45475">MSIVDQLAATLTRGNQIEGSPQSTTKRLRATGGTGTTGNQKKSSGTDSQSTGSSTSARGNIKDYELLADTSRRLGQSKQEGASLFGLGVLYDNSSQYKRSIKCYERFCLLSRRLGDKQGEEIALNALGNSNFYLGTIEALTIALDCHERHEALASKPRERFVALTNLGLTHAALGNLETGVEYLTRALQVTAETGDEAITNEDELKTIGMLTQLEDWVRTQASAEAALLATGPQQTTSTIQSETALTAAAEASATLRPCLERQLQLSLALSGPQQAANTAATLQMMAHLDAAEGKRERAMEEYDYSRRVAMECGDVKAANASKVGMGIVGAKERIMRMLNAQSEQQQQQQGQGQYGLNQSQKGNNSDGSGQDQDQEQYLEMSGERSGGGSDDGEVYDEQGQEQDQEQDEDQEGNEDEQDVN</sequence>
<evidence type="ECO:0000256" key="1">
    <source>
        <dbReference type="PROSITE-ProRule" id="PRU00339"/>
    </source>
</evidence>
<feature type="compositionally biased region" description="Low complexity" evidence="2">
    <location>
        <begin position="37"/>
        <end position="56"/>
    </location>
</feature>
<protein>
    <submittedName>
        <fullName evidence="3">Uncharacterized protein</fullName>
    </submittedName>
</protein>
<dbReference type="PROSITE" id="PS50005">
    <property type="entry name" value="TPR"/>
    <property type="match status" value="1"/>
</dbReference>
<comment type="caution">
    <text evidence="3">The sequence shown here is derived from an EMBL/GenBank/DDBJ whole genome shotgun (WGS) entry which is preliminary data.</text>
</comment>